<protein>
    <submittedName>
        <fullName evidence="1">Uncharacterized protein</fullName>
    </submittedName>
</protein>
<proteinExistence type="predicted"/>
<dbReference type="AlphaFoldDB" id="A0AAX3CJD8"/>
<sequence>MDILTIGSLIVSALVLCWTVYRDFTSDSDELDARISTVETKVALMDQSLTSLEQEQDQMKKTLKNLEDSVHMLDIKIERVITMLETLKNKRG</sequence>
<reference evidence="1" key="1">
    <citation type="submission" date="2022-08" db="EMBL/GenBank/DDBJ databases">
        <title>Genomic characterization and comparative genomic analysis of a strain of klebsiella michiganensis carrying blaKPC-2 isolated from the blood of children with very preterm bloodstream infection.</title>
        <authorList>
            <person name="Zhang N."/>
        </authorList>
    </citation>
    <scope>NUCLEOTIDE SEQUENCE</scope>
    <source>
        <strain evidence="1">BSI-KPN166</strain>
    </source>
</reference>
<accession>A0AAX3CJD8</accession>
<dbReference type="RefSeq" id="WP_028018548.1">
    <property type="nucleotide sequence ID" value="NZ_CP102103.1"/>
</dbReference>
<dbReference type="EMBL" id="CP102103">
    <property type="protein sequence ID" value="UWZ71938.1"/>
    <property type="molecule type" value="Genomic_DNA"/>
</dbReference>
<organism evidence="1 2">
    <name type="scientific">Klebsiella michiganensis</name>
    <dbReference type="NCBI Taxonomy" id="1134687"/>
    <lineage>
        <taxon>Bacteria</taxon>
        <taxon>Pseudomonadati</taxon>
        <taxon>Pseudomonadota</taxon>
        <taxon>Gammaproteobacteria</taxon>
        <taxon>Enterobacterales</taxon>
        <taxon>Enterobacteriaceae</taxon>
        <taxon>Klebsiella/Raoultella group</taxon>
        <taxon>Klebsiella</taxon>
    </lineage>
</organism>
<gene>
    <name evidence="1" type="ORF">NP224_16980</name>
</gene>
<dbReference type="Proteomes" id="UP001060345">
    <property type="component" value="Chromosome"/>
</dbReference>
<name>A0AAX3CJD8_9ENTR</name>
<dbReference type="Gene3D" id="1.20.5.170">
    <property type="match status" value="1"/>
</dbReference>
<evidence type="ECO:0000313" key="2">
    <source>
        <dbReference type="Proteomes" id="UP001060345"/>
    </source>
</evidence>
<evidence type="ECO:0000313" key="1">
    <source>
        <dbReference type="EMBL" id="UWZ71938.1"/>
    </source>
</evidence>